<organism evidence="1 2">
    <name type="scientific">Stigmatella aurantiaca (strain DW4/3-1)</name>
    <dbReference type="NCBI Taxonomy" id="378806"/>
    <lineage>
        <taxon>Bacteria</taxon>
        <taxon>Pseudomonadati</taxon>
        <taxon>Myxococcota</taxon>
        <taxon>Myxococcia</taxon>
        <taxon>Myxococcales</taxon>
        <taxon>Cystobacterineae</taxon>
        <taxon>Archangiaceae</taxon>
        <taxon>Stigmatella</taxon>
    </lineage>
</organism>
<sequence length="309" mass="34169">MGTIQPVVMCCELNTKWSPDAFLKSLNAALGHVEKNALPIVLGPEFLFAQYDSGKRSFGPLGGQDAKLSFLADLLELSANALVVPGTQVAFEGAKRCNYAPVYFKKALVQKVYKATKGGTAEYEWDHEAIGGGASAHPDSFVLDYHESSETRFGVEICNDIGQMKQFLKSKSLSVWPEVYLMPSYGMATEDIYYLGPNKKGYMTVDAKAQVQWKNQKYTVNLDPEANEHRPSNVTEFALHSIKPGMFIQSDGFRCRVGYKYPMSLKFTLIPPLKSYPVQGAGNTPLGEHNAAVHVFPAVDLNPLKPFWV</sequence>
<dbReference type="KEGG" id="sur:STAUR_6476"/>
<evidence type="ECO:0000313" key="2">
    <source>
        <dbReference type="Proteomes" id="UP000001351"/>
    </source>
</evidence>
<dbReference type="STRING" id="378806.STAUR_6476"/>
<keyword evidence="2" id="KW-1185">Reference proteome</keyword>
<dbReference type="AlphaFoldDB" id="E3FK50"/>
<protein>
    <recommendedName>
        <fullName evidence="3">CN hydrolase domain-containing protein</fullName>
    </recommendedName>
</protein>
<accession>E3FK50</accession>
<proteinExistence type="predicted"/>
<dbReference type="HOGENOM" id="CLU_899903_0_0_7"/>
<evidence type="ECO:0008006" key="3">
    <source>
        <dbReference type="Google" id="ProtNLM"/>
    </source>
</evidence>
<dbReference type="Proteomes" id="UP000001351">
    <property type="component" value="Chromosome"/>
</dbReference>
<dbReference type="RefSeq" id="WP_013377328.1">
    <property type="nucleotide sequence ID" value="NC_014623.1"/>
</dbReference>
<dbReference type="EMBL" id="CP002271">
    <property type="protein sequence ID" value="ADO74233.1"/>
    <property type="molecule type" value="Genomic_DNA"/>
</dbReference>
<dbReference type="eggNOG" id="COG0388">
    <property type="taxonomic scope" value="Bacteria"/>
</dbReference>
<gene>
    <name evidence="1" type="ordered locus">STAUR_6476</name>
</gene>
<reference evidence="1 2" key="1">
    <citation type="journal article" date="2011" name="Mol. Biol. Evol.">
        <title>Comparative genomic analysis of fruiting body formation in Myxococcales.</title>
        <authorList>
            <person name="Huntley S."/>
            <person name="Hamann N."/>
            <person name="Wegener-Feldbrugge S."/>
            <person name="Treuner-Lange A."/>
            <person name="Kube M."/>
            <person name="Reinhardt R."/>
            <person name="Klages S."/>
            <person name="Muller R."/>
            <person name="Ronning C.M."/>
            <person name="Nierman W.C."/>
            <person name="Sogaard-Andersen L."/>
        </authorList>
    </citation>
    <scope>NUCLEOTIDE SEQUENCE [LARGE SCALE GENOMIC DNA]</scope>
    <source>
        <strain evidence="1 2">DW4/3-1</strain>
    </source>
</reference>
<evidence type="ECO:0000313" key="1">
    <source>
        <dbReference type="EMBL" id="ADO74233.1"/>
    </source>
</evidence>
<name>E3FK50_STIAD</name>